<name>A0A9P8UEF4_9PEZI</name>
<protein>
    <recommendedName>
        <fullName evidence="4">C2H2-type domain-containing protein</fullName>
    </recommendedName>
</protein>
<proteinExistence type="predicted"/>
<dbReference type="Gene3D" id="3.30.160.60">
    <property type="entry name" value="Classic Zinc Finger"/>
    <property type="match status" value="1"/>
</dbReference>
<evidence type="ECO:0008006" key="4">
    <source>
        <dbReference type="Google" id="ProtNLM"/>
    </source>
</evidence>
<feature type="region of interest" description="Disordered" evidence="1">
    <location>
        <begin position="50"/>
        <end position="107"/>
    </location>
</feature>
<feature type="compositionally biased region" description="Basic residues" evidence="1">
    <location>
        <begin position="223"/>
        <end position="233"/>
    </location>
</feature>
<dbReference type="AlphaFoldDB" id="A0A9P8UEF4"/>
<reference evidence="2" key="1">
    <citation type="journal article" date="2021" name="Nat. Commun.">
        <title>Genetic determinants of endophytism in the Arabidopsis root mycobiome.</title>
        <authorList>
            <person name="Mesny F."/>
            <person name="Miyauchi S."/>
            <person name="Thiergart T."/>
            <person name="Pickel B."/>
            <person name="Atanasova L."/>
            <person name="Karlsson M."/>
            <person name="Huettel B."/>
            <person name="Barry K.W."/>
            <person name="Haridas S."/>
            <person name="Chen C."/>
            <person name="Bauer D."/>
            <person name="Andreopoulos W."/>
            <person name="Pangilinan J."/>
            <person name="LaButti K."/>
            <person name="Riley R."/>
            <person name="Lipzen A."/>
            <person name="Clum A."/>
            <person name="Drula E."/>
            <person name="Henrissat B."/>
            <person name="Kohler A."/>
            <person name="Grigoriev I.V."/>
            <person name="Martin F.M."/>
            <person name="Hacquard S."/>
        </authorList>
    </citation>
    <scope>NUCLEOTIDE SEQUENCE</scope>
    <source>
        <strain evidence="2">MPI-SDFR-AT-0073</strain>
    </source>
</reference>
<feature type="compositionally biased region" description="Acidic residues" evidence="1">
    <location>
        <begin position="203"/>
        <end position="217"/>
    </location>
</feature>
<comment type="caution">
    <text evidence="2">The sequence shown here is derived from an EMBL/GenBank/DDBJ whole genome shotgun (WGS) entry which is preliminary data.</text>
</comment>
<dbReference type="Proteomes" id="UP000758603">
    <property type="component" value="Unassembled WGS sequence"/>
</dbReference>
<evidence type="ECO:0000256" key="1">
    <source>
        <dbReference type="SAM" id="MobiDB-lite"/>
    </source>
</evidence>
<dbReference type="EMBL" id="JAGPXC010000007">
    <property type="protein sequence ID" value="KAH6648416.1"/>
    <property type="molecule type" value="Genomic_DNA"/>
</dbReference>
<evidence type="ECO:0000313" key="3">
    <source>
        <dbReference type="Proteomes" id="UP000758603"/>
    </source>
</evidence>
<accession>A0A9P8UEF4</accession>
<gene>
    <name evidence="2" type="ORF">BKA67DRAFT_574741</name>
</gene>
<evidence type="ECO:0000313" key="2">
    <source>
        <dbReference type="EMBL" id="KAH6648416.1"/>
    </source>
</evidence>
<feature type="region of interest" description="Disordered" evidence="1">
    <location>
        <begin position="194"/>
        <end position="233"/>
    </location>
</feature>
<dbReference type="GeneID" id="70132336"/>
<feature type="compositionally biased region" description="Low complexity" evidence="1">
    <location>
        <begin position="88"/>
        <end position="99"/>
    </location>
</feature>
<keyword evidence="3" id="KW-1185">Reference proteome</keyword>
<organism evidence="2 3">
    <name type="scientific">Truncatella angustata</name>
    <dbReference type="NCBI Taxonomy" id="152316"/>
    <lineage>
        <taxon>Eukaryota</taxon>
        <taxon>Fungi</taxon>
        <taxon>Dikarya</taxon>
        <taxon>Ascomycota</taxon>
        <taxon>Pezizomycotina</taxon>
        <taxon>Sordariomycetes</taxon>
        <taxon>Xylariomycetidae</taxon>
        <taxon>Amphisphaeriales</taxon>
        <taxon>Sporocadaceae</taxon>
        <taxon>Truncatella</taxon>
    </lineage>
</organism>
<dbReference type="RefSeq" id="XP_045954923.1">
    <property type="nucleotide sequence ID" value="XM_046103444.1"/>
</dbReference>
<sequence length="233" mass="25754">MINTNMRRSLLLRVSSKKVKNLASNMTLPTSKSARKAASWTTTLSTAWSTKSLQSSTMPNALPGPSDSLLAPQLPLQVDHAPKKTPHASAPPAANPPSSTRDRKPMGCPYPGCASQDHTKRHQATHTLECWIDGCQDRNKPFKDTSGIARHLIAMHNNNDSHNCRWNGCEKAKNQLTNHISLHLREHNWELEQAVAKSTQNEDAGDDDESVDADEDQQSYNSRIKKTGGKSRD</sequence>